<dbReference type="InterPro" id="IPR009828">
    <property type="entry name" value="CYRIA/CYRIB_Rac1-bd"/>
</dbReference>
<organism evidence="6 7">
    <name type="scientific">Polyrhizophydium stewartii</name>
    <dbReference type="NCBI Taxonomy" id="2732419"/>
    <lineage>
        <taxon>Eukaryota</taxon>
        <taxon>Fungi</taxon>
        <taxon>Fungi incertae sedis</taxon>
        <taxon>Chytridiomycota</taxon>
        <taxon>Chytridiomycota incertae sedis</taxon>
        <taxon>Chytridiomycetes</taxon>
        <taxon>Rhizophydiales</taxon>
        <taxon>Rhizophydiales incertae sedis</taxon>
        <taxon>Polyrhizophydium</taxon>
    </lineage>
</organism>
<proteinExistence type="inferred from homology"/>
<reference evidence="6 7" key="1">
    <citation type="submission" date="2023-09" db="EMBL/GenBank/DDBJ databases">
        <title>Pangenome analysis of Batrachochytrium dendrobatidis and related Chytrids.</title>
        <authorList>
            <person name="Yacoub M.N."/>
            <person name="Stajich J.E."/>
            <person name="James T.Y."/>
        </authorList>
    </citation>
    <scope>NUCLEOTIDE SEQUENCE [LARGE SCALE GENOMIC DNA]</scope>
    <source>
        <strain evidence="6 7">JEL0888</strain>
    </source>
</reference>
<evidence type="ECO:0000256" key="4">
    <source>
        <dbReference type="ARBA" id="ARBA00023288"/>
    </source>
</evidence>
<feature type="domain" description="CYRIA/CYRIB Rac1 binding" evidence="5">
    <location>
        <begin position="24"/>
        <end position="101"/>
    </location>
</feature>
<evidence type="ECO:0000313" key="6">
    <source>
        <dbReference type="EMBL" id="KAL2916509.1"/>
    </source>
</evidence>
<dbReference type="Proteomes" id="UP001527925">
    <property type="component" value="Unassembled WGS sequence"/>
</dbReference>
<evidence type="ECO:0000259" key="5">
    <source>
        <dbReference type="Pfam" id="PF07159"/>
    </source>
</evidence>
<evidence type="ECO:0000256" key="2">
    <source>
        <dbReference type="ARBA" id="ARBA00005778"/>
    </source>
</evidence>
<comment type="similarity">
    <text evidence="2">Belongs to the CYRI family.</text>
</comment>
<evidence type="ECO:0000313" key="7">
    <source>
        <dbReference type="Proteomes" id="UP001527925"/>
    </source>
</evidence>
<keyword evidence="4" id="KW-0449">Lipoprotein</keyword>
<sequence>MGGLLSILKGGAKEEEPIDIPLNFGAQPSGPEIEYYNAVAGLMRAAPGILNDLRSYSGCGEAIRQAISNPGKATEDAAWAVVCPAVAKLKDYYDFSCALGNAMGAHAGADQQAPVVSPTEQLFPRILSFLGNGDASQNFEQSQALARKLAEILDFATQFDNLKARSASQPAGQPATMSNPNVQNDFSYYRRTVSRMKMNNAQSVAVVSDEVANKMSLFFAHSNPVTKALIDSANVAVMSRTLSLGGATDVFSILAGVSYHMVAKGRAGNDSAFFLRVMVVSVLLYDHIDPAGAFIKNSKINIKASIKVIQSSGGSGADALLNALRFSTQHLNDETTPKAIKQMLAQ</sequence>
<dbReference type="Pfam" id="PF07159">
    <property type="entry name" value="CYRIA-B_Rac1-bd"/>
    <property type="match status" value="2"/>
</dbReference>
<gene>
    <name evidence="6" type="ORF">HK105_203942</name>
</gene>
<accession>A0ABR4NAH3</accession>
<comment type="subcellular location">
    <subcellularLocation>
        <location evidence="1">Membrane</location>
        <topology evidence="1">Lipid-anchor</topology>
    </subcellularLocation>
</comment>
<keyword evidence="7" id="KW-1185">Reference proteome</keyword>
<evidence type="ECO:0000256" key="1">
    <source>
        <dbReference type="ARBA" id="ARBA00004635"/>
    </source>
</evidence>
<comment type="caution">
    <text evidence="6">The sequence shown here is derived from an EMBL/GenBank/DDBJ whole genome shotgun (WGS) entry which is preliminary data.</text>
</comment>
<keyword evidence="3" id="KW-0472">Membrane</keyword>
<dbReference type="PANTHER" id="PTHR12422">
    <property type="entry name" value="GH09096P"/>
    <property type="match status" value="1"/>
</dbReference>
<dbReference type="InterPro" id="IPR039789">
    <property type="entry name" value="CYRI"/>
</dbReference>
<protein>
    <recommendedName>
        <fullName evidence="5">CYRIA/CYRIB Rac1 binding domain-containing protein</fullName>
    </recommendedName>
</protein>
<evidence type="ECO:0000256" key="3">
    <source>
        <dbReference type="ARBA" id="ARBA00023136"/>
    </source>
</evidence>
<feature type="domain" description="CYRIA/CYRIB Rac1 binding" evidence="5">
    <location>
        <begin position="119"/>
        <end position="341"/>
    </location>
</feature>
<dbReference type="EMBL" id="JADGIZ020000016">
    <property type="protein sequence ID" value="KAL2916509.1"/>
    <property type="molecule type" value="Genomic_DNA"/>
</dbReference>
<name>A0ABR4NAH3_9FUNG</name>